<accession>F0X7B6</accession>
<dbReference type="InterPro" id="IPR022085">
    <property type="entry name" value="OpdG"/>
</dbReference>
<organism evidence="3">
    <name type="scientific">Grosmannia clavigera (strain kw1407 / UAMH 11150)</name>
    <name type="common">Blue stain fungus</name>
    <name type="synonym">Graphiocladiella clavigera</name>
    <dbReference type="NCBI Taxonomy" id="655863"/>
    <lineage>
        <taxon>Eukaryota</taxon>
        <taxon>Fungi</taxon>
        <taxon>Dikarya</taxon>
        <taxon>Ascomycota</taxon>
        <taxon>Pezizomycotina</taxon>
        <taxon>Sordariomycetes</taxon>
        <taxon>Sordariomycetidae</taxon>
        <taxon>Ophiostomatales</taxon>
        <taxon>Ophiostomataceae</taxon>
        <taxon>Leptographium</taxon>
    </lineage>
</organism>
<keyword evidence="3" id="KW-1185">Reference proteome</keyword>
<dbReference type="AlphaFoldDB" id="F0X7B6"/>
<evidence type="ECO:0000313" key="2">
    <source>
        <dbReference type="EMBL" id="EFX06276.1"/>
    </source>
</evidence>
<dbReference type="OrthoDB" id="5243152at2759"/>
<dbReference type="PANTHER" id="PTHR38797:SF4">
    <property type="entry name" value="NUCLEAR PORE COMPLEX PROTEIN NUP85"/>
    <property type="match status" value="1"/>
</dbReference>
<feature type="region of interest" description="Disordered" evidence="1">
    <location>
        <begin position="1"/>
        <end position="20"/>
    </location>
</feature>
<dbReference type="HOGENOM" id="CLU_871480_0_0_1"/>
<gene>
    <name evidence="2" type="ORF">CMQ_6597</name>
</gene>
<evidence type="ECO:0000256" key="1">
    <source>
        <dbReference type="SAM" id="MobiDB-lite"/>
    </source>
</evidence>
<dbReference type="InterPro" id="IPR053204">
    <property type="entry name" value="Oxopyrrolidines_Biosynth-assoc"/>
</dbReference>
<reference evidence="2 3" key="1">
    <citation type="journal article" date="2011" name="Proc. Natl. Acad. Sci. U.S.A.">
        <title>Genome and transcriptome analyses of the mountain pine beetle-fungal symbiont Grosmannia clavigera, a lodgepole pine pathogen.</title>
        <authorList>
            <person name="DiGuistini S."/>
            <person name="Wang Y."/>
            <person name="Liao N.Y."/>
            <person name="Taylor G."/>
            <person name="Tanguay P."/>
            <person name="Feau N."/>
            <person name="Henrissat B."/>
            <person name="Chan S.K."/>
            <person name="Hesse-Orce U."/>
            <person name="Alamouti S.M."/>
            <person name="Tsui C.K.M."/>
            <person name="Docking R.T."/>
            <person name="Levasseur A."/>
            <person name="Haridas S."/>
            <person name="Robertson G."/>
            <person name="Birol I."/>
            <person name="Holt R.A."/>
            <person name="Marra M.A."/>
            <person name="Hamelin R.C."/>
            <person name="Hirst M."/>
            <person name="Jones S.J.M."/>
            <person name="Bohlmann J."/>
            <person name="Breuil C."/>
        </authorList>
    </citation>
    <scope>NUCLEOTIDE SEQUENCE [LARGE SCALE GENOMIC DNA]</scope>
    <source>
        <strain evidence="3">kw1407 / UAMH 11150</strain>
    </source>
</reference>
<dbReference type="PANTHER" id="PTHR38797">
    <property type="entry name" value="NUCLEAR PORE COMPLEX PROTEIN NUP85-RELATED"/>
    <property type="match status" value="1"/>
</dbReference>
<dbReference type="Proteomes" id="UP000007796">
    <property type="component" value="Unassembled WGS sequence"/>
</dbReference>
<protein>
    <submittedName>
        <fullName evidence="2">Uncharacterized protein</fullName>
    </submittedName>
</protein>
<dbReference type="STRING" id="655863.F0X7B6"/>
<dbReference type="Pfam" id="PF12311">
    <property type="entry name" value="DUF3632"/>
    <property type="match status" value="1"/>
</dbReference>
<proteinExistence type="predicted"/>
<dbReference type="InParanoid" id="F0X7B6"/>
<dbReference type="GeneID" id="25980047"/>
<sequence length="365" mass="40857">MASSSVAKPSVSARLESHEADEMTDLDKHVLALFKQLVASAERQTEEDAPTPGLGSSKEAELQADTTIIFSASSAVKNAVAEIQQLCPALDKSDELEVYLTSLWETFILVAKSIPSDSPLQDELVAVLQCLRSRAKATIEVWGEQARLWRDLPLFSAMVREAWYDPDPMAMEKTSIEEYASILVEWINLNAFSARIMEKGLLQWTLYAVMAVGAALERYPPPLSPIMESDMEGEDETVEGIEESEQIKEEARMYFECQVSVACQWILLSGSEIFRDAFHQKTLNETELASTNPGPLYKEDGRGKPGLNMDRWRFWQKRFAEIGSDEAKRAAQHMEDIVREDDRVIVRRLGTAEEDGKSGGVVKDT</sequence>
<evidence type="ECO:0000313" key="3">
    <source>
        <dbReference type="Proteomes" id="UP000007796"/>
    </source>
</evidence>
<feature type="compositionally biased region" description="Low complexity" evidence="1">
    <location>
        <begin position="1"/>
        <end position="13"/>
    </location>
</feature>
<dbReference type="RefSeq" id="XP_014175758.1">
    <property type="nucleotide sequence ID" value="XM_014320283.1"/>
</dbReference>
<dbReference type="eggNOG" id="ENOG502T2XF">
    <property type="taxonomic scope" value="Eukaryota"/>
</dbReference>
<dbReference type="EMBL" id="GL629729">
    <property type="protein sequence ID" value="EFX06276.1"/>
    <property type="molecule type" value="Genomic_DNA"/>
</dbReference>
<name>F0X7B6_GROCL</name>